<dbReference type="GO" id="GO:0008270">
    <property type="term" value="F:zinc ion binding"/>
    <property type="evidence" value="ECO:0007669"/>
    <property type="project" value="UniProtKB-KW"/>
</dbReference>
<keyword evidence="3" id="KW-0862">Zinc</keyword>
<dbReference type="GeneID" id="121117409"/>
<evidence type="ECO:0000313" key="6">
    <source>
        <dbReference type="EMBL" id="CDW29262.1"/>
    </source>
</evidence>
<evidence type="ECO:0000259" key="5">
    <source>
        <dbReference type="PROSITE" id="PS50178"/>
    </source>
</evidence>
<dbReference type="InterPro" id="IPR011011">
    <property type="entry name" value="Znf_FYVE_PHD"/>
</dbReference>
<dbReference type="InterPro" id="IPR013083">
    <property type="entry name" value="Znf_RING/FYVE/PHD"/>
</dbReference>
<dbReference type="GO" id="GO:0032266">
    <property type="term" value="F:phosphatidylinositol-3-phosphate binding"/>
    <property type="evidence" value="ECO:0007669"/>
    <property type="project" value="TreeGrafter"/>
</dbReference>
<keyword evidence="1" id="KW-0479">Metal-binding</keyword>
<dbReference type="SMART" id="SM00064">
    <property type="entry name" value="FYVE"/>
    <property type="match status" value="1"/>
</dbReference>
<dbReference type="AlphaFoldDB" id="A0A0K2TUB0"/>
<evidence type="ECO:0000256" key="2">
    <source>
        <dbReference type="ARBA" id="ARBA00022771"/>
    </source>
</evidence>
<sequence>MSQCYSCTKSFSFFNPEKSCKQCCLSFCKSCLPHTLYLEKLQSEGKVCSKCNKELTGKMLKRDRSPPSALIRRLELTNAPLPNSTIIYKNSNDSKMAKLKRGLSTEDQEICNRLQKLHEDRISLKKKPAPPREDEIAERLAKLRGRTNNPVHDNFQQADTRSSVQKEDDMIREAQDKIRLDGLMSDPDEEIMSRLAKLRGNCTEDSNIIKGAADNTEYSNIIKAATVEMECDTKESIDEIMKKTEKDAREGLKDIATDKELSKKIKDIHLSKETTSSPMDDIEQQNEENESKKVLQQILDEVAIEEKLGQIEELPTPDGDPITIMNKYTQRQIQKQINEEESECPWCVICNEDASIRCIGCESDLYCPRCFKECHDDFDAHDHKTTKFAVGK</sequence>
<dbReference type="PANTHER" id="PTHR46603:SF1">
    <property type="entry name" value="ABSCISSION_NOCUT CHECKPOINT REGULATOR"/>
    <property type="match status" value="1"/>
</dbReference>
<evidence type="ECO:0000256" key="4">
    <source>
        <dbReference type="PROSITE-ProRule" id="PRU00091"/>
    </source>
</evidence>
<dbReference type="GO" id="GO:0009838">
    <property type="term" value="P:abscission"/>
    <property type="evidence" value="ECO:0007669"/>
    <property type="project" value="TreeGrafter"/>
</dbReference>
<dbReference type="PANTHER" id="PTHR46603">
    <property type="entry name" value="ABSCISSION/NOCUT CHECKPOINT REGULATOR"/>
    <property type="match status" value="1"/>
</dbReference>
<feature type="domain" description="FYVE-type" evidence="5">
    <location>
        <begin position="1"/>
        <end position="56"/>
    </location>
</feature>
<accession>A0A0K2TUB0</accession>
<dbReference type="Pfam" id="PF22586">
    <property type="entry name" value="ANCHR-like_BBOX"/>
    <property type="match status" value="1"/>
</dbReference>
<organism evidence="6">
    <name type="scientific">Lepeophtheirus salmonis</name>
    <name type="common">Salmon louse</name>
    <name type="synonym">Caligus salmonis</name>
    <dbReference type="NCBI Taxonomy" id="72036"/>
    <lineage>
        <taxon>Eukaryota</taxon>
        <taxon>Metazoa</taxon>
        <taxon>Ecdysozoa</taxon>
        <taxon>Arthropoda</taxon>
        <taxon>Crustacea</taxon>
        <taxon>Multicrustacea</taxon>
        <taxon>Hexanauplia</taxon>
        <taxon>Copepoda</taxon>
        <taxon>Siphonostomatoida</taxon>
        <taxon>Caligidae</taxon>
        <taxon>Lepeophtheirus</taxon>
    </lineage>
</organism>
<dbReference type="InterPro" id="IPR044553">
    <property type="entry name" value="Bbox1_ANCHR"/>
</dbReference>
<dbReference type="GO" id="GO:0005813">
    <property type="term" value="C:centrosome"/>
    <property type="evidence" value="ECO:0007669"/>
    <property type="project" value="TreeGrafter"/>
</dbReference>
<dbReference type="CDD" id="cd19817">
    <property type="entry name" value="Bbox1_ANCHR-like"/>
    <property type="match status" value="1"/>
</dbReference>
<dbReference type="Gene3D" id="3.30.40.10">
    <property type="entry name" value="Zinc/RING finger domain, C3HC4 (zinc finger)"/>
    <property type="match status" value="1"/>
</dbReference>
<dbReference type="PROSITE" id="PS50178">
    <property type="entry name" value="ZF_FYVE"/>
    <property type="match status" value="1"/>
</dbReference>
<reference evidence="6" key="1">
    <citation type="submission" date="2014-05" db="EMBL/GenBank/DDBJ databases">
        <authorList>
            <person name="Chronopoulou M."/>
        </authorList>
    </citation>
    <scope>NUCLEOTIDE SEQUENCE</scope>
    <source>
        <tissue evidence="6">Whole organism</tissue>
    </source>
</reference>
<dbReference type="SUPFAM" id="SSF57903">
    <property type="entry name" value="FYVE/PHD zinc finger"/>
    <property type="match status" value="1"/>
</dbReference>
<dbReference type="EMBL" id="HACA01011901">
    <property type="protein sequence ID" value="CDW29262.1"/>
    <property type="molecule type" value="Transcribed_RNA"/>
</dbReference>
<evidence type="ECO:0000256" key="3">
    <source>
        <dbReference type="ARBA" id="ARBA00022833"/>
    </source>
</evidence>
<dbReference type="GO" id="GO:0044878">
    <property type="term" value="P:mitotic cytokinesis checkpoint signaling"/>
    <property type="evidence" value="ECO:0007669"/>
    <property type="project" value="TreeGrafter"/>
</dbReference>
<dbReference type="InterPro" id="IPR017455">
    <property type="entry name" value="Znf_FYVE-rel"/>
</dbReference>
<dbReference type="RefSeq" id="XP_040567765.1">
    <property type="nucleotide sequence ID" value="XM_040711831.2"/>
</dbReference>
<dbReference type="GO" id="GO:0030496">
    <property type="term" value="C:midbody"/>
    <property type="evidence" value="ECO:0007669"/>
    <property type="project" value="TreeGrafter"/>
</dbReference>
<protein>
    <recommendedName>
        <fullName evidence="5">FYVE-type domain-containing protein</fullName>
    </recommendedName>
</protein>
<proteinExistence type="predicted"/>
<dbReference type="CDD" id="cd00065">
    <property type="entry name" value="FYVE_like_SF"/>
    <property type="match status" value="1"/>
</dbReference>
<evidence type="ECO:0000256" key="1">
    <source>
        <dbReference type="ARBA" id="ARBA00022723"/>
    </source>
</evidence>
<dbReference type="OrthoDB" id="5407799at2759"/>
<keyword evidence="2 4" id="KW-0863">Zinc-finger</keyword>
<dbReference type="GO" id="GO:0032154">
    <property type="term" value="C:cleavage furrow"/>
    <property type="evidence" value="ECO:0007669"/>
    <property type="project" value="TreeGrafter"/>
</dbReference>
<dbReference type="KEGG" id="lsm:121117409"/>
<dbReference type="InterPro" id="IPR000306">
    <property type="entry name" value="Znf_FYVE"/>
</dbReference>
<name>A0A0K2TUB0_LEPSM</name>
<dbReference type="SUPFAM" id="SSF57845">
    <property type="entry name" value="B-box zinc-binding domain"/>
    <property type="match status" value="1"/>
</dbReference>